<evidence type="ECO:0008006" key="6">
    <source>
        <dbReference type="Google" id="ProtNLM"/>
    </source>
</evidence>
<organism evidence="4 5">
    <name type="scientific">Paragonimus heterotremus</name>
    <dbReference type="NCBI Taxonomy" id="100268"/>
    <lineage>
        <taxon>Eukaryota</taxon>
        <taxon>Metazoa</taxon>
        <taxon>Spiralia</taxon>
        <taxon>Lophotrochozoa</taxon>
        <taxon>Platyhelminthes</taxon>
        <taxon>Trematoda</taxon>
        <taxon>Digenea</taxon>
        <taxon>Plagiorchiida</taxon>
        <taxon>Troglotremata</taxon>
        <taxon>Troglotrematidae</taxon>
        <taxon>Paragonimus</taxon>
    </lineage>
</organism>
<dbReference type="GO" id="GO:1905515">
    <property type="term" value="P:non-motile cilium assembly"/>
    <property type="evidence" value="ECO:0007669"/>
    <property type="project" value="InterPro"/>
</dbReference>
<dbReference type="GO" id="GO:0016020">
    <property type="term" value="C:membrane"/>
    <property type="evidence" value="ECO:0007669"/>
    <property type="project" value="TreeGrafter"/>
</dbReference>
<dbReference type="Pfam" id="PF23350">
    <property type="entry name" value="BBS2_pf"/>
    <property type="match status" value="1"/>
</dbReference>
<dbReference type="GO" id="GO:0031514">
    <property type="term" value="C:motile cilium"/>
    <property type="evidence" value="ECO:0007669"/>
    <property type="project" value="TreeGrafter"/>
</dbReference>
<sequence>MYRPISMQAESEWPSALTRPRAGVQFALSDRPQRLTLWIKENFLINHEPQLSKFNSFSVAFQSLRVNIPSISSGLLKISQQSLHERQDKSEPVSTQNPQSDGIIVINMNVKGEVSIQTEEIELASEMVQSIAKFFNVPHLTSTCEFPREFDNFEQLVHLTEAHQATRQQMTADVAEKMDLIGTLLVRAEDQRLMGCWGAAKQIYTELLYTNRDLLTGYQSRICEHRTLSDCQKRLNQFIQQASSLRVGKYKTKVVSLCHQALQTNNLGAFFKVVRTGVE</sequence>
<dbReference type="InterPro" id="IPR055379">
    <property type="entry name" value="BBS2_pf_dom"/>
</dbReference>
<dbReference type="InterPro" id="IPR016616">
    <property type="entry name" value="Bardet-Biedl_syndrome_2_prot"/>
</dbReference>
<dbReference type="PANTHER" id="PTHR32465">
    <property type="entry name" value="BARDET-BIEDL SYNDROME 2 PROTEIN"/>
    <property type="match status" value="1"/>
</dbReference>
<gene>
    <name evidence="4" type="ORF">PHET_09892</name>
</gene>
<dbReference type="Proteomes" id="UP000748531">
    <property type="component" value="Unassembled WGS sequence"/>
</dbReference>
<evidence type="ECO:0000259" key="1">
    <source>
        <dbReference type="Pfam" id="PF23350"/>
    </source>
</evidence>
<dbReference type="OrthoDB" id="6255080at2759"/>
<dbReference type="GO" id="GO:0034464">
    <property type="term" value="C:BBSome"/>
    <property type="evidence" value="ECO:0007669"/>
    <property type="project" value="InterPro"/>
</dbReference>
<feature type="domain" description="BBS2 platform" evidence="1">
    <location>
        <begin position="16"/>
        <end position="70"/>
    </location>
</feature>
<accession>A0A8J4WEN2</accession>
<protein>
    <recommendedName>
        <fullName evidence="6">Ciliary BBSome complex subunit 2 C-terminal domain-containing protein</fullName>
    </recommendedName>
</protein>
<dbReference type="GO" id="GO:0043005">
    <property type="term" value="C:neuron projection"/>
    <property type="evidence" value="ECO:0007669"/>
    <property type="project" value="TreeGrafter"/>
</dbReference>
<feature type="domain" description="BBS2 C-terminal helix bundle" evidence="2">
    <location>
        <begin position="249"/>
        <end position="275"/>
    </location>
</feature>
<dbReference type="AlphaFoldDB" id="A0A8J4WEN2"/>
<dbReference type="Pfam" id="PF23353">
    <property type="entry name" value="BBS2_hp"/>
    <property type="match status" value="1"/>
</dbReference>
<evidence type="ECO:0000313" key="4">
    <source>
        <dbReference type="EMBL" id="KAF5397221.1"/>
    </source>
</evidence>
<dbReference type="InterPro" id="IPR055381">
    <property type="entry name" value="BBS2_CtH_dom"/>
</dbReference>
<keyword evidence="5" id="KW-1185">Reference proteome</keyword>
<dbReference type="InterPro" id="IPR055380">
    <property type="entry name" value="BBS2_hp_dom"/>
</dbReference>
<feature type="domain" description="BBS2 hairpin" evidence="3">
    <location>
        <begin position="147"/>
        <end position="243"/>
    </location>
</feature>
<comment type="caution">
    <text evidence="4">The sequence shown here is derived from an EMBL/GenBank/DDBJ whole genome shotgun (WGS) entry which is preliminary data.</text>
</comment>
<dbReference type="GO" id="GO:0036064">
    <property type="term" value="C:ciliary basal body"/>
    <property type="evidence" value="ECO:0007669"/>
    <property type="project" value="TreeGrafter"/>
</dbReference>
<evidence type="ECO:0000259" key="3">
    <source>
        <dbReference type="Pfam" id="PF23353"/>
    </source>
</evidence>
<proteinExistence type="predicted"/>
<name>A0A8J4WEN2_9TREM</name>
<dbReference type="EMBL" id="LUCH01006595">
    <property type="protein sequence ID" value="KAF5397221.1"/>
    <property type="molecule type" value="Genomic_DNA"/>
</dbReference>
<dbReference type="PANTHER" id="PTHR32465:SF0">
    <property type="entry name" value="BARDET-BIEDL SYNDROME 2 PROTEIN"/>
    <property type="match status" value="1"/>
</dbReference>
<dbReference type="Pfam" id="PF23351">
    <property type="entry name" value="BBS2_CtH"/>
    <property type="match status" value="1"/>
</dbReference>
<reference evidence="4" key="1">
    <citation type="submission" date="2019-05" db="EMBL/GenBank/DDBJ databases">
        <title>Annotation for the trematode Paragonimus heterotremus.</title>
        <authorList>
            <person name="Choi Y.-J."/>
        </authorList>
    </citation>
    <scope>NUCLEOTIDE SEQUENCE</scope>
    <source>
        <strain evidence="4">LC</strain>
    </source>
</reference>
<evidence type="ECO:0000313" key="5">
    <source>
        <dbReference type="Proteomes" id="UP000748531"/>
    </source>
</evidence>
<evidence type="ECO:0000259" key="2">
    <source>
        <dbReference type="Pfam" id="PF23351"/>
    </source>
</evidence>